<dbReference type="AlphaFoldDB" id="A0A510KTG8"/>
<keyword evidence="1" id="KW-1133">Transmembrane helix</keyword>
<keyword evidence="1" id="KW-0812">Transmembrane</keyword>
<accession>A0A510KTG8</accession>
<gene>
    <name evidence="2" type="ORF">JMUB3935_2360</name>
</gene>
<evidence type="ECO:0000256" key="1">
    <source>
        <dbReference type="SAM" id="Phobius"/>
    </source>
</evidence>
<dbReference type="Proteomes" id="UP000321378">
    <property type="component" value="Chromosome"/>
</dbReference>
<proteinExistence type="predicted"/>
<evidence type="ECO:0000313" key="3">
    <source>
        <dbReference type="Proteomes" id="UP000321378"/>
    </source>
</evidence>
<protein>
    <submittedName>
        <fullName evidence="2">Uncharacterized protein</fullName>
    </submittedName>
</protein>
<sequence length="76" mass="8990">MIKIYLLAVTIFLEILFVWLELNELANYYEAIKNQLFESFNTRTIQRKFAKKRATKNIFKILIVGSLVLFGISFLK</sequence>
<dbReference type="RefSeq" id="WP_146997499.1">
    <property type="nucleotide sequence ID" value="NZ_AP019840.1"/>
</dbReference>
<keyword evidence="1" id="KW-0472">Membrane</keyword>
<organism evidence="2 3">
    <name type="scientific">Leptotrichia trevisanii</name>
    <dbReference type="NCBI Taxonomy" id="109328"/>
    <lineage>
        <taxon>Bacteria</taxon>
        <taxon>Fusobacteriati</taxon>
        <taxon>Fusobacteriota</taxon>
        <taxon>Fusobacteriia</taxon>
        <taxon>Fusobacteriales</taxon>
        <taxon>Leptotrichiaceae</taxon>
        <taxon>Leptotrichia</taxon>
    </lineage>
</organism>
<evidence type="ECO:0000313" key="2">
    <source>
        <dbReference type="EMBL" id="BBM53373.1"/>
    </source>
</evidence>
<feature type="transmembrane region" description="Helical" evidence="1">
    <location>
        <begin position="6"/>
        <end position="22"/>
    </location>
</feature>
<dbReference type="EMBL" id="AP019840">
    <property type="protein sequence ID" value="BBM53373.1"/>
    <property type="molecule type" value="Genomic_DNA"/>
</dbReference>
<name>A0A510KTG8_9FUSO</name>
<reference evidence="2 3" key="1">
    <citation type="submission" date="2019-07" db="EMBL/GenBank/DDBJ databases">
        <title>Complete Genome Sequence of Leptotrichia trevisanii Strain JMUB3935.</title>
        <authorList>
            <person name="Watanabe S."/>
            <person name="Cui L."/>
        </authorList>
    </citation>
    <scope>NUCLEOTIDE SEQUENCE [LARGE SCALE GENOMIC DNA]</scope>
    <source>
        <strain evidence="2 3">JMUB3935</strain>
    </source>
</reference>
<feature type="transmembrane region" description="Helical" evidence="1">
    <location>
        <begin position="57"/>
        <end position="75"/>
    </location>
</feature>